<protein>
    <submittedName>
        <fullName evidence="7">BEL1-like homeodomain protein</fullName>
    </submittedName>
</protein>
<sequence>MIDQNVDGLTYFFGPPKLFGSDSWEGYRYLESFKISSICPINKGKLNSVTRNLSIPPNTVPSLIHLQEFIFITSSNTPSSAAHSPARNVERLIQRPSTSSPVRTPSGKFHLRPSLFTTSEFENRFLRPPAAAGEALRYGLGCALDNLTGVGIIDGDGGEQKKKSRLLSMLDEVYKRYKQYYQQMQAAIAAFESVAGLSNAAPFAILALKSMSKHFRCLKTAITDQLQFASKSHGKTNSERNETQRLESSGKVSYSQQRPFGSGFMDPSIWAFTKMGRATDYA</sequence>
<comment type="caution">
    <text evidence="7">The sequence shown here is derived from an EMBL/GenBank/DDBJ whole genome shotgun (WGS) entry which is preliminary data.</text>
</comment>
<dbReference type="Pfam" id="PF07526">
    <property type="entry name" value="POX"/>
    <property type="match status" value="1"/>
</dbReference>
<evidence type="ECO:0000313" key="8">
    <source>
        <dbReference type="Proteomes" id="UP000325081"/>
    </source>
</evidence>
<organism evidence="7 8">
    <name type="scientific">Striga asiatica</name>
    <name type="common">Asiatic witchweed</name>
    <name type="synonym">Buchnera asiatica</name>
    <dbReference type="NCBI Taxonomy" id="4170"/>
    <lineage>
        <taxon>Eukaryota</taxon>
        <taxon>Viridiplantae</taxon>
        <taxon>Streptophyta</taxon>
        <taxon>Embryophyta</taxon>
        <taxon>Tracheophyta</taxon>
        <taxon>Spermatophyta</taxon>
        <taxon>Magnoliopsida</taxon>
        <taxon>eudicotyledons</taxon>
        <taxon>Gunneridae</taxon>
        <taxon>Pentapetalae</taxon>
        <taxon>asterids</taxon>
        <taxon>lamiids</taxon>
        <taxon>Lamiales</taxon>
        <taxon>Orobanchaceae</taxon>
        <taxon>Buchnereae</taxon>
        <taxon>Striga</taxon>
    </lineage>
</organism>
<feature type="compositionally biased region" description="Basic and acidic residues" evidence="5">
    <location>
        <begin position="236"/>
        <end position="245"/>
    </location>
</feature>
<dbReference type="InterPro" id="IPR006563">
    <property type="entry name" value="POX_dom"/>
</dbReference>
<feature type="region of interest" description="Disordered" evidence="5">
    <location>
        <begin position="231"/>
        <end position="255"/>
    </location>
</feature>
<accession>A0A5A7PTD5</accession>
<gene>
    <name evidence="7" type="ORF">STAS_11837</name>
</gene>
<keyword evidence="8" id="KW-1185">Reference proteome</keyword>
<keyword evidence="4" id="KW-0539">Nucleus</keyword>
<dbReference type="InterPro" id="IPR050224">
    <property type="entry name" value="TALE_homeobox"/>
</dbReference>
<reference evidence="8" key="1">
    <citation type="journal article" date="2019" name="Curr. Biol.">
        <title>Genome Sequence of Striga asiatica Provides Insight into the Evolution of Plant Parasitism.</title>
        <authorList>
            <person name="Yoshida S."/>
            <person name="Kim S."/>
            <person name="Wafula E.K."/>
            <person name="Tanskanen J."/>
            <person name="Kim Y.M."/>
            <person name="Honaas L."/>
            <person name="Yang Z."/>
            <person name="Spallek T."/>
            <person name="Conn C.E."/>
            <person name="Ichihashi Y."/>
            <person name="Cheong K."/>
            <person name="Cui S."/>
            <person name="Der J.P."/>
            <person name="Gundlach H."/>
            <person name="Jiao Y."/>
            <person name="Hori C."/>
            <person name="Ishida J.K."/>
            <person name="Kasahara H."/>
            <person name="Kiba T."/>
            <person name="Kim M.S."/>
            <person name="Koo N."/>
            <person name="Laohavisit A."/>
            <person name="Lee Y.H."/>
            <person name="Lumba S."/>
            <person name="McCourt P."/>
            <person name="Mortimer J.C."/>
            <person name="Mutuku J.M."/>
            <person name="Nomura T."/>
            <person name="Sasaki-Sekimoto Y."/>
            <person name="Seto Y."/>
            <person name="Wang Y."/>
            <person name="Wakatake T."/>
            <person name="Sakakibara H."/>
            <person name="Demura T."/>
            <person name="Yamaguchi S."/>
            <person name="Yoneyama K."/>
            <person name="Manabe R.I."/>
            <person name="Nelson D.C."/>
            <person name="Schulman A.H."/>
            <person name="Timko M.P."/>
            <person name="dePamphilis C.W."/>
            <person name="Choi D."/>
            <person name="Shirasu K."/>
        </authorList>
    </citation>
    <scope>NUCLEOTIDE SEQUENCE [LARGE SCALE GENOMIC DNA]</scope>
    <source>
        <strain evidence="8">cv. UVA1</strain>
    </source>
</reference>
<dbReference type="Proteomes" id="UP000325081">
    <property type="component" value="Unassembled WGS sequence"/>
</dbReference>
<dbReference type="EMBL" id="BKCP01004973">
    <property type="protein sequence ID" value="GER35547.1"/>
    <property type="molecule type" value="Genomic_DNA"/>
</dbReference>
<dbReference type="AlphaFoldDB" id="A0A5A7PTD5"/>
<evidence type="ECO:0000256" key="4">
    <source>
        <dbReference type="ARBA" id="ARBA00023242"/>
    </source>
</evidence>
<evidence type="ECO:0000256" key="3">
    <source>
        <dbReference type="ARBA" id="ARBA00023163"/>
    </source>
</evidence>
<dbReference type="SMART" id="SM00574">
    <property type="entry name" value="POX"/>
    <property type="match status" value="1"/>
</dbReference>
<keyword evidence="2 7" id="KW-0371">Homeobox</keyword>
<proteinExistence type="predicted"/>
<evidence type="ECO:0000313" key="7">
    <source>
        <dbReference type="EMBL" id="GER35547.1"/>
    </source>
</evidence>
<evidence type="ECO:0000256" key="2">
    <source>
        <dbReference type="ARBA" id="ARBA00023155"/>
    </source>
</evidence>
<keyword evidence="1 7" id="KW-0238">DNA-binding</keyword>
<name>A0A5A7PTD5_STRAF</name>
<dbReference type="PANTHER" id="PTHR11850">
    <property type="entry name" value="HOMEOBOX PROTEIN TRANSCRIPTION FACTORS"/>
    <property type="match status" value="1"/>
</dbReference>
<feature type="compositionally biased region" description="Polar residues" evidence="5">
    <location>
        <begin position="246"/>
        <end position="255"/>
    </location>
</feature>
<dbReference type="GO" id="GO:0003677">
    <property type="term" value="F:DNA binding"/>
    <property type="evidence" value="ECO:0007669"/>
    <property type="project" value="UniProtKB-KW"/>
</dbReference>
<evidence type="ECO:0000256" key="1">
    <source>
        <dbReference type="ARBA" id="ARBA00023125"/>
    </source>
</evidence>
<evidence type="ECO:0000259" key="6">
    <source>
        <dbReference type="SMART" id="SM00574"/>
    </source>
</evidence>
<feature type="domain" description="POX" evidence="6">
    <location>
        <begin position="105"/>
        <end position="224"/>
    </location>
</feature>
<keyword evidence="3" id="KW-0804">Transcription</keyword>
<dbReference type="OrthoDB" id="10056939at2759"/>
<evidence type="ECO:0000256" key="5">
    <source>
        <dbReference type="SAM" id="MobiDB-lite"/>
    </source>
</evidence>